<feature type="transmembrane region" description="Helical" evidence="2">
    <location>
        <begin position="344"/>
        <end position="364"/>
    </location>
</feature>
<dbReference type="Proteomes" id="UP000019384">
    <property type="component" value="Unassembled WGS sequence"/>
</dbReference>
<dbReference type="PANTHER" id="PTHR19346:SF4">
    <property type="entry name" value="SUGAR PHOSPHATE TRANSPORTER DOMAIN-CONTAINING PROTEIN"/>
    <property type="match status" value="1"/>
</dbReference>
<dbReference type="STRING" id="1382522.W6MLU8"/>
<reference evidence="3" key="2">
    <citation type="submission" date="2014-02" db="EMBL/GenBank/DDBJ databases">
        <title>Complete DNA sequence of /Kuraishia capsulata/ illustrates novel genomic features among budding yeasts (/Saccharomycotina/).</title>
        <authorList>
            <person name="Morales L."/>
            <person name="Noel B."/>
            <person name="Porcel B."/>
            <person name="Marcet-Houben M."/>
            <person name="Hullo M-F."/>
            <person name="Sacerdot C."/>
            <person name="Tekaia F."/>
            <person name="Leh-Louis V."/>
            <person name="Despons L."/>
            <person name="Khanna V."/>
            <person name="Aury J-M."/>
            <person name="Barbe V."/>
            <person name="Couloux A."/>
            <person name="Labadie K."/>
            <person name="Pelletier E."/>
            <person name="Souciet J-L."/>
            <person name="Boekhout T."/>
            <person name="Gabaldon T."/>
            <person name="Wincker P."/>
            <person name="Dujon B."/>
        </authorList>
    </citation>
    <scope>NUCLEOTIDE SEQUENCE</scope>
    <source>
        <strain evidence="3">CBS 1993</strain>
    </source>
</reference>
<organism evidence="3 4">
    <name type="scientific">Kuraishia capsulata CBS 1993</name>
    <dbReference type="NCBI Taxonomy" id="1382522"/>
    <lineage>
        <taxon>Eukaryota</taxon>
        <taxon>Fungi</taxon>
        <taxon>Dikarya</taxon>
        <taxon>Ascomycota</taxon>
        <taxon>Saccharomycotina</taxon>
        <taxon>Pichiomycetes</taxon>
        <taxon>Pichiales</taxon>
        <taxon>Pichiaceae</taxon>
        <taxon>Kuraishia</taxon>
    </lineage>
</organism>
<keyword evidence="2" id="KW-0472">Membrane</keyword>
<proteinExistence type="predicted"/>
<dbReference type="GeneID" id="34520863"/>
<keyword evidence="4" id="KW-1185">Reference proteome</keyword>
<name>W6MLU8_9ASCO</name>
<dbReference type="PANTHER" id="PTHR19346">
    <property type="entry name" value="SUGAR PHOSPHATE TRANSPORTER DOMAIN-CONTAINING PROTEIN"/>
    <property type="match status" value="1"/>
</dbReference>
<feature type="transmembrane region" description="Helical" evidence="2">
    <location>
        <begin position="271"/>
        <end position="290"/>
    </location>
</feature>
<evidence type="ECO:0000256" key="1">
    <source>
        <dbReference type="SAM" id="MobiDB-lite"/>
    </source>
</evidence>
<evidence type="ECO:0000313" key="4">
    <source>
        <dbReference type="Proteomes" id="UP000019384"/>
    </source>
</evidence>
<evidence type="ECO:0000256" key="2">
    <source>
        <dbReference type="SAM" id="Phobius"/>
    </source>
</evidence>
<dbReference type="InterPro" id="IPR026505">
    <property type="entry name" value="Solute_c_fam_35_mem_F3/F4"/>
</dbReference>
<feature type="transmembrane region" description="Helical" evidence="2">
    <location>
        <begin position="305"/>
        <end position="324"/>
    </location>
</feature>
<dbReference type="HOGENOM" id="CLU_025401_0_0_1"/>
<feature type="transmembrane region" description="Helical" evidence="2">
    <location>
        <begin position="440"/>
        <end position="459"/>
    </location>
</feature>
<dbReference type="SUPFAM" id="SSF103481">
    <property type="entry name" value="Multidrug resistance efflux transporter EmrE"/>
    <property type="match status" value="2"/>
</dbReference>
<feature type="transmembrane region" description="Helical" evidence="2">
    <location>
        <begin position="216"/>
        <end position="235"/>
    </location>
</feature>
<evidence type="ECO:0000313" key="3">
    <source>
        <dbReference type="EMBL" id="CDK27481.1"/>
    </source>
</evidence>
<dbReference type="InterPro" id="IPR037185">
    <property type="entry name" value="EmrE-like"/>
</dbReference>
<feature type="region of interest" description="Disordered" evidence="1">
    <location>
        <begin position="468"/>
        <end position="489"/>
    </location>
</feature>
<feature type="transmembrane region" description="Helical" evidence="2">
    <location>
        <begin position="411"/>
        <end position="434"/>
    </location>
</feature>
<sequence>MSNKTLRAPLMSPSLDGQDESFNLERPSHDSARFGLAPSTSLGTSVNGDIAYSAGKIVFVVFLFIISLVAFVAQTESTSYLYSSTNFKEPFLLLYMTHGMWWITWPLQVAGVATWKTYIKFQAHRNNAIESYSDLLRHEREGNNRQGRKVWKGFRKTFTSSVKAQHRNIFESADLTAQENVPGYKSPLVRHHEGSVSKHPKTYYLMFFSQAMRHTVGSAFIIMIVLNIAGSSWYVAMGLSTGSDVTAIYNCSAFAAYAFAVPYLGERFSWLKMLSVLVAVLGVFVVAYSGSSGADNDSSKYPHRLLGNLIILAGAVLYGFYEVLYKKLMCPPSSAVSARRQATFSNFAMSVIGFWTFSCLWIPLLLVHVTNIHRFSFPASSLEWGLILASLLSNICFSCSFLALMALTSPVLSSVASLLTIMLVGVFEWVAFGIKVSSSQLLGYLLVVVGFGVLTYASWSEISEEELDEGGHDTDSDSVASGFSGVPLS</sequence>
<keyword evidence="2" id="KW-0812">Transmembrane</keyword>
<gene>
    <name evidence="3" type="ORF">KUCA_T00003459001</name>
</gene>
<keyword evidence="2" id="KW-1133">Transmembrane helix</keyword>
<dbReference type="AlphaFoldDB" id="W6MLU8"/>
<feature type="transmembrane region" description="Helical" evidence="2">
    <location>
        <begin position="384"/>
        <end position="404"/>
    </location>
</feature>
<dbReference type="OrthoDB" id="10062838at2759"/>
<accession>W6MLU8</accession>
<feature type="transmembrane region" description="Helical" evidence="2">
    <location>
        <begin position="50"/>
        <end position="73"/>
    </location>
</feature>
<evidence type="ECO:0008006" key="5">
    <source>
        <dbReference type="Google" id="ProtNLM"/>
    </source>
</evidence>
<reference evidence="3" key="1">
    <citation type="submission" date="2013-12" db="EMBL/GenBank/DDBJ databases">
        <authorList>
            <person name="Genoscope - CEA"/>
        </authorList>
    </citation>
    <scope>NUCLEOTIDE SEQUENCE</scope>
    <source>
        <strain evidence="3">CBS 1993</strain>
    </source>
</reference>
<feature type="transmembrane region" description="Helical" evidence="2">
    <location>
        <begin position="247"/>
        <end position="264"/>
    </location>
</feature>
<dbReference type="EMBL" id="HG793128">
    <property type="protein sequence ID" value="CDK27481.1"/>
    <property type="molecule type" value="Genomic_DNA"/>
</dbReference>
<dbReference type="RefSeq" id="XP_022459475.1">
    <property type="nucleotide sequence ID" value="XM_022601876.1"/>
</dbReference>
<feature type="transmembrane region" description="Helical" evidence="2">
    <location>
        <begin position="93"/>
        <end position="115"/>
    </location>
</feature>
<protein>
    <recommendedName>
        <fullName evidence="5">EamA domain-containing protein</fullName>
    </recommendedName>
</protein>